<keyword evidence="3" id="KW-0496">Mitochondrion</keyword>
<evidence type="ECO:0000256" key="2">
    <source>
        <dbReference type="SAM" id="Phobius"/>
    </source>
</evidence>
<dbReference type="GeneID" id="4267123"/>
<proteinExistence type="predicted"/>
<evidence type="ECO:0000256" key="1">
    <source>
        <dbReference type="SAM" id="MobiDB-lite"/>
    </source>
</evidence>
<feature type="transmembrane region" description="Helical" evidence="2">
    <location>
        <begin position="218"/>
        <end position="237"/>
    </location>
</feature>
<name>Q0GR32_ZEAMP</name>
<dbReference type="AlphaFoldDB" id="Q0GR32"/>
<dbReference type="EMBL" id="DQ645539">
    <property type="protein sequence ID" value="ABF70881.1"/>
    <property type="molecule type" value="Genomic_DNA"/>
</dbReference>
<evidence type="ECO:0000313" key="3">
    <source>
        <dbReference type="EMBL" id="ABF70881.1"/>
    </source>
</evidence>
<geneLocation type="mitochondrion" evidence="3"/>
<feature type="compositionally biased region" description="Low complexity" evidence="1">
    <location>
        <begin position="109"/>
        <end position="118"/>
    </location>
</feature>
<feature type="compositionally biased region" description="Polar residues" evidence="1">
    <location>
        <begin position="88"/>
        <end position="97"/>
    </location>
</feature>
<accession>Q0GR32</accession>
<dbReference type="RefSeq" id="YP_740406.1">
    <property type="nucleotide sequence ID" value="NC_008332.1"/>
</dbReference>
<keyword evidence="2" id="KW-0472">Membrane</keyword>
<gene>
    <name evidence="3" type="primary">orf248-1</name>
</gene>
<dbReference type="SMR" id="Q0GR32"/>
<organism evidence="3">
    <name type="scientific">Zea mays subsp. parviglumis</name>
    <name type="common">Balsas teosinte</name>
    <dbReference type="NCBI Taxonomy" id="76912"/>
    <lineage>
        <taxon>Eukaryota</taxon>
        <taxon>Viridiplantae</taxon>
        <taxon>Streptophyta</taxon>
        <taxon>Embryophyta</taxon>
        <taxon>Tracheophyta</taxon>
        <taxon>Spermatophyta</taxon>
        <taxon>Magnoliopsida</taxon>
        <taxon>Liliopsida</taxon>
        <taxon>Poales</taxon>
        <taxon>Poaceae</taxon>
        <taxon>PACMAD clade</taxon>
        <taxon>Panicoideae</taxon>
        <taxon>Andropogonodae</taxon>
        <taxon>Andropogoneae</taxon>
        <taxon>Tripsacinae</taxon>
        <taxon>Zea</taxon>
    </lineage>
</organism>
<feature type="region of interest" description="Disordered" evidence="1">
    <location>
        <begin position="1"/>
        <end position="125"/>
    </location>
</feature>
<feature type="compositionally biased region" description="Low complexity" evidence="1">
    <location>
        <begin position="22"/>
        <end position="87"/>
    </location>
</feature>
<reference evidence="3" key="1">
    <citation type="submission" date="2006-05" db="EMBL/GenBank/DDBJ databases">
        <title>The complete mitochondrial genomes of five close relatives of maize.</title>
        <authorList>
            <person name="Allen J.O."/>
            <person name="Minx P."/>
            <person name="Fauron C.M."/>
            <person name="Oddiraju S."/>
            <person name="Clifton S.W."/>
            <person name="Newton K.J."/>
        </authorList>
    </citation>
    <scope>NUCLEOTIDE SEQUENCE</scope>
</reference>
<keyword evidence="2" id="KW-0812">Transmembrane</keyword>
<sequence>MQKTTNSRPEDLLMLDIRNKMGDLSGGSASSTSSSSFLSCNSSLHSHSPSSSEGFISFGTPSSSSSVNQPSPLASSSSVNQPSPLASFSVNQPSPSSVKGVFLTDSGTPSSSSSVNRPSPNPTDERVVEYQGAIREEMAKLMPGRDHQEILVAAERIHGGSANIGFLRSQLRDLVANGTESEAFKYGIAELANENLAANFAAMHLAESPLDQFGIHPLALALGLGLFLFLVFLFLALREVWKNRTRAA</sequence>
<keyword evidence="2" id="KW-1133">Transmembrane helix</keyword>
<protein>
    <submittedName>
        <fullName evidence="3">Uncharacterized protein orf248-1</fullName>
    </submittedName>
</protein>